<sequence length="18" mass="2030">MARPQQEGGNGRPQNDFK</sequence>
<feature type="non-terminal residue" evidence="1">
    <location>
        <position position="18"/>
    </location>
</feature>
<dbReference type="Proteomes" id="UP000593568">
    <property type="component" value="Unassembled WGS sequence"/>
</dbReference>
<keyword evidence="2" id="KW-1185">Reference proteome</keyword>
<dbReference type="EMBL" id="JABEZW010000008">
    <property type="protein sequence ID" value="MBA0771626.1"/>
    <property type="molecule type" value="Genomic_DNA"/>
</dbReference>
<evidence type="ECO:0000313" key="1">
    <source>
        <dbReference type="EMBL" id="MBA0771626.1"/>
    </source>
</evidence>
<comment type="caution">
    <text evidence="1">The sequence shown here is derived from an EMBL/GenBank/DDBJ whole genome shotgun (WGS) entry which is preliminary data.</text>
</comment>
<accession>A0A7J9EF12</accession>
<organism evidence="1 2">
    <name type="scientific">Gossypium trilobum</name>
    <dbReference type="NCBI Taxonomy" id="34281"/>
    <lineage>
        <taxon>Eukaryota</taxon>
        <taxon>Viridiplantae</taxon>
        <taxon>Streptophyta</taxon>
        <taxon>Embryophyta</taxon>
        <taxon>Tracheophyta</taxon>
        <taxon>Spermatophyta</taxon>
        <taxon>Magnoliopsida</taxon>
        <taxon>eudicotyledons</taxon>
        <taxon>Gunneridae</taxon>
        <taxon>Pentapetalae</taxon>
        <taxon>rosids</taxon>
        <taxon>malvids</taxon>
        <taxon>Malvales</taxon>
        <taxon>Malvaceae</taxon>
        <taxon>Malvoideae</taxon>
        <taxon>Gossypium</taxon>
    </lineage>
</organism>
<gene>
    <name evidence="1" type="ORF">Gotri_007118</name>
</gene>
<dbReference type="AlphaFoldDB" id="A0A7J9EF12"/>
<protein>
    <submittedName>
        <fullName evidence="1">Uncharacterized protein</fullName>
    </submittedName>
</protein>
<reference evidence="1 2" key="1">
    <citation type="journal article" date="2019" name="Genome Biol. Evol.">
        <title>Insights into the evolution of the New World diploid cottons (Gossypium, subgenus Houzingenia) based on genome sequencing.</title>
        <authorList>
            <person name="Grover C.E."/>
            <person name="Arick M.A. 2nd"/>
            <person name="Thrash A."/>
            <person name="Conover J.L."/>
            <person name="Sanders W.S."/>
            <person name="Peterson D.G."/>
            <person name="Frelichowski J.E."/>
            <person name="Scheffler J.A."/>
            <person name="Scheffler B.E."/>
            <person name="Wendel J.F."/>
        </authorList>
    </citation>
    <scope>NUCLEOTIDE SEQUENCE [LARGE SCALE GENOMIC DNA]</scope>
    <source>
        <strain evidence="1">8</strain>
        <tissue evidence="1">Leaf</tissue>
    </source>
</reference>
<evidence type="ECO:0000313" key="2">
    <source>
        <dbReference type="Proteomes" id="UP000593568"/>
    </source>
</evidence>
<name>A0A7J9EF12_9ROSI</name>
<proteinExistence type="predicted"/>